<accession>A0A9D2UU33</accession>
<dbReference type="EMBL" id="DYWX01000111">
    <property type="protein sequence ID" value="HJF28618.1"/>
    <property type="molecule type" value="Genomic_DNA"/>
</dbReference>
<dbReference type="Proteomes" id="UP000787156">
    <property type="component" value="Unassembled WGS sequence"/>
</dbReference>
<evidence type="ECO:0000313" key="1">
    <source>
        <dbReference type="EMBL" id="HJF28618.1"/>
    </source>
</evidence>
<organism evidence="1 2">
    <name type="scientific">Acinetobacter lwoffii</name>
    <dbReference type="NCBI Taxonomy" id="28090"/>
    <lineage>
        <taxon>Bacteria</taxon>
        <taxon>Pseudomonadati</taxon>
        <taxon>Pseudomonadota</taxon>
        <taxon>Gammaproteobacteria</taxon>
        <taxon>Moraxellales</taxon>
        <taxon>Moraxellaceae</taxon>
        <taxon>Acinetobacter</taxon>
    </lineage>
</organism>
<reference evidence="1" key="1">
    <citation type="journal article" date="2021" name="PeerJ">
        <title>Extensive microbial diversity within the chicken gut microbiome revealed by metagenomics and culture.</title>
        <authorList>
            <person name="Gilroy R."/>
            <person name="Ravi A."/>
            <person name="Getino M."/>
            <person name="Pursley I."/>
            <person name="Horton D.L."/>
            <person name="Alikhan N.F."/>
            <person name="Baker D."/>
            <person name="Gharbi K."/>
            <person name="Hall N."/>
            <person name="Watson M."/>
            <person name="Adriaenssens E.M."/>
            <person name="Foster-Nyarko E."/>
            <person name="Jarju S."/>
            <person name="Secka A."/>
            <person name="Antonio M."/>
            <person name="Oren A."/>
            <person name="Chaudhuri R.R."/>
            <person name="La Ragione R."/>
            <person name="Hildebrand F."/>
            <person name="Pallen M.J."/>
        </authorList>
    </citation>
    <scope>NUCLEOTIDE SEQUENCE</scope>
    <source>
        <strain evidence="1">CHK135-1449</strain>
    </source>
</reference>
<protein>
    <submittedName>
        <fullName evidence="1">Uncharacterized protein</fullName>
    </submittedName>
</protein>
<dbReference type="AlphaFoldDB" id="A0A9D2UU33"/>
<proteinExistence type="predicted"/>
<evidence type="ECO:0000313" key="2">
    <source>
        <dbReference type="Proteomes" id="UP000787156"/>
    </source>
</evidence>
<name>A0A9D2UU33_ACILW</name>
<reference evidence="1" key="2">
    <citation type="submission" date="2021-09" db="EMBL/GenBank/DDBJ databases">
        <authorList>
            <person name="Gilroy R."/>
        </authorList>
    </citation>
    <scope>NUCLEOTIDE SEQUENCE</scope>
    <source>
        <strain evidence="1">CHK135-1449</strain>
    </source>
</reference>
<comment type="caution">
    <text evidence="1">The sequence shown here is derived from an EMBL/GenBank/DDBJ whole genome shotgun (WGS) entry which is preliminary data.</text>
</comment>
<gene>
    <name evidence="1" type="ORF">K8V79_10335</name>
</gene>
<sequence>MLLFNKTQRGMDVLQNRSLPLTARQRQLLVLIGSEAFDSLNEASRLHIARPELLLQLCQMGLITPADKQAVTQHQTGTLPEAGTKVGLTESEIHYRPLSPSHSRVANDHALLSINEVATSDTPIALLENLNKSAEILLPELQALSFEDLKYMMMDSLQKHCGLMAKEQIQHILNASNIQHLKRCQMRWITTLQESRIHPQELNYKLQQINLSYQKLQSTVD</sequence>